<comment type="caution">
    <text evidence="3">The sequence shown here is derived from an EMBL/GenBank/DDBJ whole genome shotgun (WGS) entry which is preliminary data.</text>
</comment>
<evidence type="ECO:0000313" key="4">
    <source>
        <dbReference type="Proteomes" id="UP001217089"/>
    </source>
</evidence>
<sequence length="217" mass="25387">MHLPIVETDEEMHFIDSIIRNDNHDIWLDGTDIAVEGYGGVWLDVWLDGTDIAVEGYWVWNTTGKLIEHTMWNTNQPDNYFYAHSENCLEYGPDYNYKWNDAPCDRHLSVLCEWRYILKQLFCNVKDNEKDCATGWKTEGFRMFCNVNAQTNWFEAKALCQKLYSHLPFVDSAEKQMLIARMTGSNEIWLDGTEEGHKGIWKWSSTGQTIRPIYPQA</sequence>
<dbReference type="InterPro" id="IPR001304">
    <property type="entry name" value="C-type_lectin-like"/>
</dbReference>
<organism evidence="3 4">
    <name type="scientific">Tegillarca granosa</name>
    <name type="common">Malaysian cockle</name>
    <name type="synonym">Anadara granosa</name>
    <dbReference type="NCBI Taxonomy" id="220873"/>
    <lineage>
        <taxon>Eukaryota</taxon>
        <taxon>Metazoa</taxon>
        <taxon>Spiralia</taxon>
        <taxon>Lophotrochozoa</taxon>
        <taxon>Mollusca</taxon>
        <taxon>Bivalvia</taxon>
        <taxon>Autobranchia</taxon>
        <taxon>Pteriomorphia</taxon>
        <taxon>Arcoida</taxon>
        <taxon>Arcoidea</taxon>
        <taxon>Arcidae</taxon>
        <taxon>Tegillarca</taxon>
    </lineage>
</organism>
<keyword evidence="4" id="KW-1185">Reference proteome</keyword>
<keyword evidence="1" id="KW-1015">Disulfide bond</keyword>
<accession>A0ABQ9F4Q1</accession>
<gene>
    <name evidence="3" type="ORF">KUTeg_009710</name>
</gene>
<name>A0ABQ9F4Q1_TEGGR</name>
<dbReference type="InterPro" id="IPR050111">
    <property type="entry name" value="C-type_lectin/snaclec_domain"/>
</dbReference>
<dbReference type="PROSITE" id="PS00615">
    <property type="entry name" value="C_TYPE_LECTIN_1"/>
    <property type="match status" value="1"/>
</dbReference>
<dbReference type="Gene3D" id="3.10.100.10">
    <property type="entry name" value="Mannose-Binding Protein A, subunit A"/>
    <property type="match status" value="2"/>
</dbReference>
<dbReference type="InterPro" id="IPR016187">
    <property type="entry name" value="CTDL_fold"/>
</dbReference>
<dbReference type="PANTHER" id="PTHR22803">
    <property type="entry name" value="MANNOSE, PHOSPHOLIPASE, LECTIN RECEPTOR RELATED"/>
    <property type="match status" value="1"/>
</dbReference>
<dbReference type="InterPro" id="IPR016186">
    <property type="entry name" value="C-type_lectin-like/link_sf"/>
</dbReference>
<dbReference type="SUPFAM" id="SSF56436">
    <property type="entry name" value="C-type lectin-like"/>
    <property type="match status" value="2"/>
</dbReference>
<dbReference type="Proteomes" id="UP001217089">
    <property type="component" value="Unassembled WGS sequence"/>
</dbReference>
<evidence type="ECO:0000313" key="3">
    <source>
        <dbReference type="EMBL" id="KAJ8312337.1"/>
    </source>
</evidence>
<proteinExistence type="predicted"/>
<evidence type="ECO:0000259" key="2">
    <source>
        <dbReference type="PROSITE" id="PS50041"/>
    </source>
</evidence>
<reference evidence="3 4" key="1">
    <citation type="submission" date="2022-12" db="EMBL/GenBank/DDBJ databases">
        <title>Chromosome-level genome of Tegillarca granosa.</title>
        <authorList>
            <person name="Kim J."/>
        </authorList>
    </citation>
    <scope>NUCLEOTIDE SEQUENCE [LARGE SCALE GENOMIC DNA]</scope>
    <source>
        <strain evidence="3">Teg-2019</strain>
        <tissue evidence="3">Adductor muscle</tissue>
    </source>
</reference>
<dbReference type="InterPro" id="IPR018378">
    <property type="entry name" value="C-type_lectin_CS"/>
</dbReference>
<dbReference type="CDD" id="cd00037">
    <property type="entry name" value="CLECT"/>
    <property type="match status" value="2"/>
</dbReference>
<dbReference type="PROSITE" id="PS50041">
    <property type="entry name" value="C_TYPE_LECTIN_2"/>
    <property type="match status" value="1"/>
</dbReference>
<feature type="domain" description="C-type lectin" evidence="2">
    <location>
        <begin position="1"/>
        <end position="113"/>
    </location>
</feature>
<dbReference type="EMBL" id="JARBDR010000440">
    <property type="protein sequence ID" value="KAJ8312337.1"/>
    <property type="molecule type" value="Genomic_DNA"/>
</dbReference>
<protein>
    <recommendedName>
        <fullName evidence="2">C-type lectin domain-containing protein</fullName>
    </recommendedName>
</protein>
<evidence type="ECO:0000256" key="1">
    <source>
        <dbReference type="ARBA" id="ARBA00023157"/>
    </source>
</evidence>
<dbReference type="Pfam" id="PF00059">
    <property type="entry name" value="Lectin_C"/>
    <property type="match status" value="2"/>
</dbReference>